<dbReference type="AlphaFoldDB" id="A0A6S7G3B2"/>
<dbReference type="GO" id="GO:0045892">
    <property type="term" value="P:negative regulation of DNA-templated transcription"/>
    <property type="evidence" value="ECO:0007669"/>
    <property type="project" value="InterPro"/>
</dbReference>
<dbReference type="EMBL" id="CACRXK020000281">
    <property type="protein sequence ID" value="CAB3980330.1"/>
    <property type="molecule type" value="Genomic_DNA"/>
</dbReference>
<keyword evidence="4" id="KW-0963">Cytoplasm</keyword>
<dbReference type="GO" id="GO:0005829">
    <property type="term" value="C:cytosol"/>
    <property type="evidence" value="ECO:0007669"/>
    <property type="project" value="TreeGrafter"/>
</dbReference>
<gene>
    <name evidence="9" type="ORF">PACLA_8A013825</name>
</gene>
<name>A0A6S7G3B2_PARCT</name>
<feature type="domain" description="MI" evidence="8">
    <location>
        <begin position="132"/>
        <end position="254"/>
    </location>
</feature>
<protein>
    <recommendedName>
        <fullName evidence="3">Programmed cell death protein 4</fullName>
    </recommendedName>
</protein>
<organism evidence="9 10">
    <name type="scientific">Paramuricea clavata</name>
    <name type="common">Red gorgonian</name>
    <name type="synonym">Violescent sea-whip</name>
    <dbReference type="NCBI Taxonomy" id="317549"/>
    <lineage>
        <taxon>Eukaryota</taxon>
        <taxon>Metazoa</taxon>
        <taxon>Cnidaria</taxon>
        <taxon>Anthozoa</taxon>
        <taxon>Octocorallia</taxon>
        <taxon>Malacalcyonacea</taxon>
        <taxon>Plexauridae</taxon>
        <taxon>Paramuricea</taxon>
    </lineage>
</organism>
<feature type="compositionally biased region" description="Acidic residues" evidence="7">
    <location>
        <begin position="96"/>
        <end position="110"/>
    </location>
</feature>
<dbReference type="PANTHER" id="PTHR12626:SF0">
    <property type="entry name" value="PROGRAMMED CELL DEATH PROTEIN 4"/>
    <property type="match status" value="1"/>
</dbReference>
<evidence type="ECO:0000256" key="4">
    <source>
        <dbReference type="ARBA" id="ARBA00022490"/>
    </source>
</evidence>
<dbReference type="SMART" id="SM00544">
    <property type="entry name" value="MA3"/>
    <property type="match status" value="2"/>
</dbReference>
<dbReference type="FunFam" id="1.25.40.180:FF:000009">
    <property type="entry name" value="programmed cell death protein 4"/>
    <property type="match status" value="1"/>
</dbReference>
<dbReference type="FunFam" id="1.25.40.180:FF:000008">
    <property type="entry name" value="Programmed cell death protein 4"/>
    <property type="match status" value="1"/>
</dbReference>
<evidence type="ECO:0000256" key="2">
    <source>
        <dbReference type="ARBA" id="ARBA00005497"/>
    </source>
</evidence>
<keyword evidence="10" id="KW-1185">Reference proteome</keyword>
<feature type="region of interest" description="Disordered" evidence="7">
    <location>
        <begin position="1"/>
        <end position="110"/>
    </location>
</feature>
<reference evidence="9" key="1">
    <citation type="submission" date="2020-04" db="EMBL/GenBank/DDBJ databases">
        <authorList>
            <person name="Alioto T."/>
            <person name="Alioto T."/>
            <person name="Gomez Garrido J."/>
        </authorList>
    </citation>
    <scope>NUCLEOTIDE SEQUENCE</scope>
    <source>
        <strain evidence="9">A484AB</strain>
    </source>
</reference>
<accession>A0A6S7G3B2</accession>
<sequence length="437" mass="49439">MADTFPTATTLQPKSPQKNGQSHPEGLVDNHKQKQKKVKTSHDSSKELNGVKTDNQLFIKSAKDKQHDRKSRSGRKGAPKKGGAGGKGTWGKPGEVYDDEDMMNDELDPNYDSEEAEEPYLEELKPELTEEEFNKFIEPVIQEYYEHGETQEVILSLNELNILSSMKHKIPALAVTLAMEKKDAQREMASILISDLYGVIVTEDEISQGFMDVLDDLEDITLDTPDAPEVLGKFIARAVADDCLPPAFVKNYTEDTSAESLQRKALSRADVLLKMKHGMVRLDNVWGVGGGRRPVKQLIKKMVLLLKEYLSSEDIEEASRCLEELEVPHFHHELIYEAMVMLFDKEDARVVKKMVKLFKAFTLSNIVTPDQFISGFERVYRSMDDLSLDSPHAYQILETFCSDCLRENVITEELKEKMPARGRKRFVSEGDGGVLKH</sequence>
<dbReference type="OrthoDB" id="414546at2759"/>
<dbReference type="InterPro" id="IPR016024">
    <property type="entry name" value="ARM-type_fold"/>
</dbReference>
<evidence type="ECO:0000256" key="3">
    <source>
        <dbReference type="ARBA" id="ARBA00014414"/>
    </source>
</evidence>
<dbReference type="GO" id="GO:0005634">
    <property type="term" value="C:nucleus"/>
    <property type="evidence" value="ECO:0007669"/>
    <property type="project" value="TreeGrafter"/>
</dbReference>
<evidence type="ECO:0000313" key="10">
    <source>
        <dbReference type="Proteomes" id="UP001152795"/>
    </source>
</evidence>
<evidence type="ECO:0000256" key="5">
    <source>
        <dbReference type="ARBA" id="ARBA00022737"/>
    </source>
</evidence>
<evidence type="ECO:0000313" key="9">
    <source>
        <dbReference type="EMBL" id="CAB3980330.1"/>
    </source>
</evidence>
<feature type="compositionally biased region" description="Gly residues" evidence="7">
    <location>
        <begin position="80"/>
        <end position="91"/>
    </location>
</feature>
<dbReference type="PROSITE" id="PS51366">
    <property type="entry name" value="MI"/>
    <property type="match status" value="2"/>
</dbReference>
<feature type="compositionally biased region" description="Polar residues" evidence="7">
    <location>
        <begin position="1"/>
        <end position="22"/>
    </location>
</feature>
<keyword evidence="5" id="KW-0677">Repeat</keyword>
<evidence type="ECO:0000256" key="6">
    <source>
        <dbReference type="ARBA" id="ARBA00023242"/>
    </source>
</evidence>
<dbReference type="Gene3D" id="1.25.40.180">
    <property type="match status" value="2"/>
</dbReference>
<dbReference type="Pfam" id="PF02847">
    <property type="entry name" value="MA3"/>
    <property type="match status" value="2"/>
</dbReference>
<evidence type="ECO:0000259" key="8">
    <source>
        <dbReference type="PROSITE" id="PS51366"/>
    </source>
</evidence>
<comment type="subcellular location">
    <subcellularLocation>
        <location evidence="1">Cytoplasm</location>
    </subcellularLocation>
</comment>
<keyword evidence="6" id="KW-0539">Nucleus</keyword>
<dbReference type="SUPFAM" id="SSF48371">
    <property type="entry name" value="ARM repeat"/>
    <property type="match status" value="2"/>
</dbReference>
<dbReference type="PANTHER" id="PTHR12626">
    <property type="entry name" value="PROGRAMMED CELL DEATH 4"/>
    <property type="match status" value="1"/>
</dbReference>
<dbReference type="InterPro" id="IPR039778">
    <property type="entry name" value="PDCD4"/>
</dbReference>
<feature type="compositionally biased region" description="Basic residues" evidence="7">
    <location>
        <begin position="68"/>
        <end position="79"/>
    </location>
</feature>
<feature type="domain" description="MI" evidence="8">
    <location>
        <begin position="297"/>
        <end position="420"/>
    </location>
</feature>
<dbReference type="InterPro" id="IPR003891">
    <property type="entry name" value="Initiation_fac_eIF4g_MI"/>
</dbReference>
<proteinExistence type="inferred from homology"/>
<dbReference type="Proteomes" id="UP001152795">
    <property type="component" value="Unassembled WGS sequence"/>
</dbReference>
<comment type="caution">
    <text evidence="9">The sequence shown here is derived from an EMBL/GenBank/DDBJ whole genome shotgun (WGS) entry which is preliminary data.</text>
</comment>
<comment type="similarity">
    <text evidence="2">Belongs to the PDCD4 family.</text>
</comment>
<evidence type="ECO:0000256" key="1">
    <source>
        <dbReference type="ARBA" id="ARBA00004496"/>
    </source>
</evidence>
<evidence type="ECO:0000256" key="7">
    <source>
        <dbReference type="SAM" id="MobiDB-lite"/>
    </source>
</evidence>